<feature type="domain" description="HTH tetR-type" evidence="6">
    <location>
        <begin position="24"/>
        <end position="83"/>
    </location>
</feature>
<organism evidence="7 8">
    <name type="scientific">Croceicoccus esteveae</name>
    <dbReference type="NCBI Taxonomy" id="3075597"/>
    <lineage>
        <taxon>Bacteria</taxon>
        <taxon>Pseudomonadati</taxon>
        <taxon>Pseudomonadota</taxon>
        <taxon>Alphaproteobacteria</taxon>
        <taxon>Sphingomonadales</taxon>
        <taxon>Erythrobacteraceae</taxon>
        <taxon>Croceicoccus</taxon>
    </lineage>
</organism>
<reference evidence="7 8" key="1">
    <citation type="submission" date="2023-09" db="EMBL/GenBank/DDBJ databases">
        <authorList>
            <person name="Rey-Velasco X."/>
        </authorList>
    </citation>
    <scope>NUCLEOTIDE SEQUENCE [LARGE SCALE GENOMIC DNA]</scope>
    <source>
        <strain evidence="7 8">F390</strain>
    </source>
</reference>
<evidence type="ECO:0000256" key="1">
    <source>
        <dbReference type="ARBA" id="ARBA00023015"/>
    </source>
</evidence>
<dbReference type="InterPro" id="IPR036271">
    <property type="entry name" value="Tet_transcr_reg_TetR-rel_C_sf"/>
</dbReference>
<dbReference type="PROSITE" id="PS50977">
    <property type="entry name" value="HTH_TETR_2"/>
    <property type="match status" value="1"/>
</dbReference>
<dbReference type="InterPro" id="IPR001647">
    <property type="entry name" value="HTH_TetR"/>
</dbReference>
<keyword evidence="3" id="KW-0804">Transcription</keyword>
<dbReference type="Gene3D" id="1.10.10.60">
    <property type="entry name" value="Homeodomain-like"/>
    <property type="match status" value="1"/>
</dbReference>
<dbReference type="Proteomes" id="UP001259803">
    <property type="component" value="Unassembled WGS sequence"/>
</dbReference>
<protein>
    <submittedName>
        <fullName evidence="7">TetR-like C-terminal domain-containing protein</fullName>
    </submittedName>
</protein>
<dbReference type="InterPro" id="IPR009057">
    <property type="entry name" value="Homeodomain-like_sf"/>
</dbReference>
<name>A0ABU2ZKF3_9SPHN</name>
<evidence type="ECO:0000313" key="8">
    <source>
        <dbReference type="Proteomes" id="UP001259803"/>
    </source>
</evidence>
<evidence type="ECO:0000313" key="7">
    <source>
        <dbReference type="EMBL" id="MDT0577089.1"/>
    </source>
</evidence>
<dbReference type="InterPro" id="IPR011075">
    <property type="entry name" value="TetR_C"/>
</dbReference>
<feature type="region of interest" description="Disordered" evidence="5">
    <location>
        <begin position="1"/>
        <end position="25"/>
    </location>
</feature>
<dbReference type="EMBL" id="JAVRHS010000017">
    <property type="protein sequence ID" value="MDT0577089.1"/>
    <property type="molecule type" value="Genomic_DNA"/>
</dbReference>
<dbReference type="Pfam" id="PF16859">
    <property type="entry name" value="TetR_C_11"/>
    <property type="match status" value="1"/>
</dbReference>
<dbReference type="InterPro" id="IPR050109">
    <property type="entry name" value="HTH-type_TetR-like_transc_reg"/>
</dbReference>
<evidence type="ECO:0000256" key="3">
    <source>
        <dbReference type="ARBA" id="ARBA00023163"/>
    </source>
</evidence>
<keyword evidence="1" id="KW-0805">Transcription regulation</keyword>
<gene>
    <name evidence="7" type="ORF">RM533_13030</name>
</gene>
<proteinExistence type="predicted"/>
<feature type="DNA-binding region" description="H-T-H motif" evidence="4">
    <location>
        <begin position="46"/>
        <end position="65"/>
    </location>
</feature>
<dbReference type="SUPFAM" id="SSF46689">
    <property type="entry name" value="Homeodomain-like"/>
    <property type="match status" value="1"/>
</dbReference>
<comment type="caution">
    <text evidence="7">The sequence shown here is derived from an EMBL/GenBank/DDBJ whole genome shotgun (WGS) entry which is preliminary data.</text>
</comment>
<dbReference type="RefSeq" id="WP_311341664.1">
    <property type="nucleotide sequence ID" value="NZ_JAVRHS010000017.1"/>
</dbReference>
<dbReference type="Gene3D" id="1.10.357.10">
    <property type="entry name" value="Tetracycline Repressor, domain 2"/>
    <property type="match status" value="1"/>
</dbReference>
<keyword evidence="2 4" id="KW-0238">DNA-binding</keyword>
<dbReference type="PANTHER" id="PTHR30055:SF148">
    <property type="entry name" value="TETR-FAMILY TRANSCRIPTIONAL REGULATOR"/>
    <property type="match status" value="1"/>
</dbReference>
<accession>A0ABU2ZKF3</accession>
<dbReference type="PANTHER" id="PTHR30055">
    <property type="entry name" value="HTH-TYPE TRANSCRIPTIONAL REGULATOR RUTR"/>
    <property type="match status" value="1"/>
</dbReference>
<evidence type="ECO:0000256" key="4">
    <source>
        <dbReference type="PROSITE-ProRule" id="PRU00335"/>
    </source>
</evidence>
<evidence type="ECO:0000259" key="6">
    <source>
        <dbReference type="PROSITE" id="PS50977"/>
    </source>
</evidence>
<keyword evidence="8" id="KW-1185">Reference proteome</keyword>
<evidence type="ECO:0000256" key="5">
    <source>
        <dbReference type="SAM" id="MobiDB-lite"/>
    </source>
</evidence>
<sequence>MPSAIAYGEAMTGRQARRPGGRTEKNRKAVADAVLALIGQGRLDFEIQEVAALAGVHRTTLFRRWPDRAALISEAMAEHVSRLSIPLSGNWEEDMHRVAFGMRDFLADPVENAMNRMLAMTDNAIFREQMFSHWTPILQEFRRPIVDAQARGELPEGADASAAMWMLMSSIVVGVVFQRTPPTDEFLGRLVDQVIRGCR</sequence>
<dbReference type="SUPFAM" id="SSF48498">
    <property type="entry name" value="Tetracyclin repressor-like, C-terminal domain"/>
    <property type="match status" value="1"/>
</dbReference>
<evidence type="ECO:0000256" key="2">
    <source>
        <dbReference type="ARBA" id="ARBA00023125"/>
    </source>
</evidence>